<comment type="subunit">
    <text evidence="3 13">Heterodimer of HisH and HisF.</text>
</comment>
<dbReference type="EMBL" id="GU214041">
    <property type="protein sequence ID" value="ADA82635.1"/>
    <property type="molecule type" value="Genomic_DNA"/>
</dbReference>
<dbReference type="GO" id="GO:0005737">
    <property type="term" value="C:cytoplasm"/>
    <property type="evidence" value="ECO:0007669"/>
    <property type="project" value="UniProtKB-SubCell"/>
</dbReference>
<evidence type="ECO:0000256" key="2">
    <source>
        <dbReference type="ARBA" id="ARBA00005091"/>
    </source>
</evidence>
<evidence type="ECO:0000256" key="8">
    <source>
        <dbReference type="ARBA" id="ARBA00023102"/>
    </source>
</evidence>
<comment type="pathway">
    <text evidence="2 13">Amino-acid biosynthesis; L-histidine biosynthesis; L-histidine from 5-phospho-alpha-D-ribose 1-diphosphate: step 5/9.</text>
</comment>
<name>D2XN26_9ENTR</name>
<keyword evidence="8 13" id="KW-0368">Histidine biosynthesis</keyword>
<keyword evidence="9 13" id="KW-0456">Lyase</keyword>
<comment type="catalytic activity">
    <reaction evidence="12 13">
        <text>L-glutamine + H2O = L-glutamate + NH4(+)</text>
        <dbReference type="Rhea" id="RHEA:15889"/>
        <dbReference type="ChEBI" id="CHEBI:15377"/>
        <dbReference type="ChEBI" id="CHEBI:28938"/>
        <dbReference type="ChEBI" id="CHEBI:29985"/>
        <dbReference type="ChEBI" id="CHEBI:58359"/>
        <dbReference type="EC" id="3.5.1.2"/>
    </reaction>
</comment>
<dbReference type="UniPathway" id="UPA00031">
    <property type="reaction ID" value="UER00010"/>
</dbReference>
<keyword evidence="4 13" id="KW-0963">Cytoplasm</keyword>
<dbReference type="PANTHER" id="PTHR42701">
    <property type="entry name" value="IMIDAZOLE GLYCEROL PHOSPHATE SYNTHASE SUBUNIT HISH"/>
    <property type="match status" value="1"/>
</dbReference>
<dbReference type="Pfam" id="PF00117">
    <property type="entry name" value="GATase"/>
    <property type="match status" value="1"/>
</dbReference>
<gene>
    <name evidence="13 16" type="primary">hisH</name>
</gene>
<dbReference type="SUPFAM" id="SSF52317">
    <property type="entry name" value="Class I glutamine amidotransferase-like"/>
    <property type="match status" value="1"/>
</dbReference>
<evidence type="ECO:0000259" key="15">
    <source>
        <dbReference type="Pfam" id="PF00117"/>
    </source>
</evidence>
<dbReference type="InterPro" id="IPR029062">
    <property type="entry name" value="Class_I_gatase-like"/>
</dbReference>
<evidence type="ECO:0000256" key="7">
    <source>
        <dbReference type="ARBA" id="ARBA00022962"/>
    </source>
</evidence>
<evidence type="ECO:0000256" key="13">
    <source>
        <dbReference type="HAMAP-Rule" id="MF_00278"/>
    </source>
</evidence>
<organism evidence="16">
    <name type="scientific">Candidatus Blochmannia ocreatus</name>
    <name type="common">nom. nud.</name>
    <dbReference type="NCBI Taxonomy" id="251538"/>
    <lineage>
        <taxon>Bacteria</taxon>
        <taxon>Pseudomonadati</taxon>
        <taxon>Pseudomonadota</taxon>
        <taxon>Gammaproteobacteria</taxon>
        <taxon>Enterobacterales</taxon>
        <taxon>Enterobacteriaceae</taxon>
        <taxon>ant endosymbionts</taxon>
        <taxon>Candidatus Blochmanniella</taxon>
    </lineage>
</organism>
<evidence type="ECO:0000256" key="4">
    <source>
        <dbReference type="ARBA" id="ARBA00022490"/>
    </source>
</evidence>
<feature type="domain" description="Glutamine amidotransferase" evidence="15">
    <location>
        <begin position="20"/>
        <end position="195"/>
    </location>
</feature>
<dbReference type="MEROPS" id="C26.965"/>
<evidence type="ECO:0000256" key="10">
    <source>
        <dbReference type="ARBA" id="ARBA00025299"/>
    </source>
</evidence>
<dbReference type="CDD" id="cd01748">
    <property type="entry name" value="GATase1_IGP_Synthase"/>
    <property type="match status" value="1"/>
</dbReference>
<keyword evidence="6 13" id="KW-0378">Hydrolase</keyword>
<evidence type="ECO:0000313" key="16">
    <source>
        <dbReference type="EMBL" id="ADA82635.1"/>
    </source>
</evidence>
<dbReference type="PRINTS" id="PR00096">
    <property type="entry name" value="GATASE"/>
</dbReference>
<dbReference type="PANTHER" id="PTHR42701:SF1">
    <property type="entry name" value="IMIDAZOLE GLYCEROL PHOSPHATE SYNTHASE SUBUNIT HISH"/>
    <property type="match status" value="1"/>
</dbReference>
<evidence type="ECO:0000256" key="5">
    <source>
        <dbReference type="ARBA" id="ARBA00022605"/>
    </source>
</evidence>
<comment type="catalytic activity">
    <reaction evidence="11 13">
        <text>5-[(5-phospho-1-deoxy-D-ribulos-1-ylimino)methylamino]-1-(5-phospho-beta-D-ribosyl)imidazole-4-carboxamide + L-glutamine = D-erythro-1-(imidazol-4-yl)glycerol 3-phosphate + 5-amino-1-(5-phospho-beta-D-ribosyl)imidazole-4-carboxamide + L-glutamate + H(+)</text>
        <dbReference type="Rhea" id="RHEA:24793"/>
        <dbReference type="ChEBI" id="CHEBI:15378"/>
        <dbReference type="ChEBI" id="CHEBI:29985"/>
        <dbReference type="ChEBI" id="CHEBI:58278"/>
        <dbReference type="ChEBI" id="CHEBI:58359"/>
        <dbReference type="ChEBI" id="CHEBI:58475"/>
        <dbReference type="ChEBI" id="CHEBI:58525"/>
        <dbReference type="EC" id="4.3.2.10"/>
    </reaction>
</comment>
<sequence>MNIIIINTKCANLFSVHNVLYKLGYNAVISDEADIISKADKLLLPGVGTVTAAMQQLKKKNLVKLIQQSTQPILGICLGMQLLGINSEENSHINTLKIIDIPIKQIKFGNLPLPHMGWNTISIPKKKHPLFYDIKKNDYFYFAHSYYIDICHVTISQTWYGHYFSAVIEYKNFFGVQFHPEKSSTPGEKLIKNFMEM</sequence>
<dbReference type="InterPro" id="IPR010139">
    <property type="entry name" value="Imidazole-glycPsynth_HisH"/>
</dbReference>
<dbReference type="HAMAP" id="MF_00278">
    <property type="entry name" value="HisH"/>
    <property type="match status" value="1"/>
</dbReference>
<dbReference type="InterPro" id="IPR017926">
    <property type="entry name" value="GATASE"/>
</dbReference>
<dbReference type="GO" id="GO:0000107">
    <property type="term" value="F:imidazoleglycerol-phosphate synthase activity"/>
    <property type="evidence" value="ECO:0007669"/>
    <property type="project" value="UniProtKB-UniRule"/>
</dbReference>
<dbReference type="GO" id="GO:0004359">
    <property type="term" value="F:glutaminase activity"/>
    <property type="evidence" value="ECO:0007669"/>
    <property type="project" value="UniProtKB-EC"/>
</dbReference>
<dbReference type="PIRSF" id="PIRSF000495">
    <property type="entry name" value="Amidotransf_hisH"/>
    <property type="match status" value="1"/>
</dbReference>
<keyword evidence="16" id="KW-0808">Transferase</keyword>
<feature type="active site" evidence="13 14">
    <location>
        <position position="179"/>
    </location>
</feature>
<evidence type="ECO:0000256" key="9">
    <source>
        <dbReference type="ARBA" id="ARBA00023239"/>
    </source>
</evidence>
<feature type="active site" evidence="13 14">
    <location>
        <position position="181"/>
    </location>
</feature>
<comment type="subcellular location">
    <subcellularLocation>
        <location evidence="1 13">Cytoplasm</location>
    </subcellularLocation>
</comment>
<keyword evidence="16" id="KW-0328">Glycosyltransferase</keyword>
<dbReference type="GO" id="GO:0016829">
    <property type="term" value="F:lyase activity"/>
    <property type="evidence" value="ECO:0007669"/>
    <property type="project" value="UniProtKB-KW"/>
</dbReference>
<dbReference type="PRINTS" id="PR00097">
    <property type="entry name" value="ANTSNTHASEII"/>
</dbReference>
<evidence type="ECO:0000256" key="1">
    <source>
        <dbReference type="ARBA" id="ARBA00004496"/>
    </source>
</evidence>
<feature type="active site" description="Nucleophile" evidence="13 14">
    <location>
        <position position="77"/>
    </location>
</feature>
<proteinExistence type="inferred from homology"/>
<evidence type="ECO:0000256" key="6">
    <source>
        <dbReference type="ARBA" id="ARBA00022801"/>
    </source>
</evidence>
<protein>
    <recommendedName>
        <fullName evidence="13">Imidazole glycerol phosphate synthase subunit HisH</fullName>
        <ecNumber evidence="13">4.3.2.10</ecNumber>
    </recommendedName>
    <alternativeName>
        <fullName evidence="13">IGP synthase glutaminase subunit</fullName>
        <ecNumber evidence="13">3.5.1.2</ecNumber>
    </alternativeName>
    <alternativeName>
        <fullName evidence="13">IGP synthase subunit HisH</fullName>
    </alternativeName>
    <alternativeName>
        <fullName evidence="13">ImGP synthase subunit HisH</fullName>
        <shortName evidence="13">IGPS subunit HisH</shortName>
    </alternativeName>
</protein>
<keyword evidence="5 13" id="KW-0028">Amino-acid biosynthesis</keyword>
<dbReference type="AlphaFoldDB" id="D2XN26"/>
<comment type="function">
    <text evidence="10 13">IGPS catalyzes the conversion of PRFAR and glutamine to IGP, AICAR and glutamate. The HisH subunit catalyzes the hydrolysis of glutamine to glutamate and ammonia as part of the synthesis of IGP and AICAR. The resulting ammonia molecule is channeled to the active site of HisF.</text>
</comment>
<evidence type="ECO:0000256" key="11">
    <source>
        <dbReference type="ARBA" id="ARBA00047838"/>
    </source>
</evidence>
<accession>D2XN26</accession>
<reference evidence="16" key="1">
    <citation type="journal article" date="2010" name="Mol. Biol. Evol.">
        <title>Slip into something more functional: selection maintains ancient frameshifts in homopolymeric sequences.</title>
        <authorList>
            <person name="Wernegreen J.J."/>
            <person name="Kauppinen S.N."/>
            <person name="Degnan P.H."/>
        </authorList>
    </citation>
    <scope>NUCLEOTIDE SEQUENCE</scope>
</reference>
<dbReference type="NCBIfam" id="TIGR01855">
    <property type="entry name" value="IMP_synth_hisH"/>
    <property type="match status" value="1"/>
</dbReference>
<evidence type="ECO:0000256" key="14">
    <source>
        <dbReference type="PIRSR" id="PIRSR000495-1"/>
    </source>
</evidence>
<dbReference type="EC" id="3.5.1.2" evidence="13"/>
<evidence type="ECO:0000256" key="3">
    <source>
        <dbReference type="ARBA" id="ARBA00011152"/>
    </source>
</evidence>
<dbReference type="EC" id="4.3.2.10" evidence="13"/>
<dbReference type="PROSITE" id="PS51273">
    <property type="entry name" value="GATASE_TYPE_1"/>
    <property type="match status" value="1"/>
</dbReference>
<dbReference type="FunFam" id="3.40.50.880:FF:000009">
    <property type="entry name" value="Imidazole glycerol phosphate synthase subunit HisH"/>
    <property type="match status" value="1"/>
</dbReference>
<keyword evidence="7 13" id="KW-0315">Glutamine amidotransferase</keyword>
<dbReference type="Gene3D" id="3.40.50.880">
    <property type="match status" value="1"/>
</dbReference>
<evidence type="ECO:0000256" key="12">
    <source>
        <dbReference type="ARBA" id="ARBA00049534"/>
    </source>
</evidence>
<dbReference type="GO" id="GO:0000105">
    <property type="term" value="P:L-histidine biosynthetic process"/>
    <property type="evidence" value="ECO:0007669"/>
    <property type="project" value="UniProtKB-UniRule"/>
</dbReference>